<dbReference type="PANTHER" id="PTHR30352">
    <property type="entry name" value="PYRUVATE FORMATE-LYASE-ACTIVATING ENZYME"/>
    <property type="match status" value="1"/>
</dbReference>
<sequence>MRISGLQKTTLLDFPGRVACTIFLSGCNFRCPFCQNSEILEGGGEDISEEEVFSFLRRRRGILDGVCVSGGEPLVHAETAEFLRRIKSLGYDIKLDTNGAFPDRLKELVRGGLVDFVAMDIKNSPRRYAKTAGTAVDISKIEESAAFLMSGEAEYEFRTTVVKQLHEAEDFIRIGQWLRGAKRYFLQTFRDGDTVLQRGLTPCSDAEMRAFKQLLKPYIPNVLIRGENG</sequence>
<comment type="cofactor">
    <cofactor evidence="1">
        <name>[4Fe-4S] cluster</name>
        <dbReference type="ChEBI" id="CHEBI:49883"/>
    </cofactor>
</comment>
<dbReference type="GO" id="GO:0046872">
    <property type="term" value="F:metal ion binding"/>
    <property type="evidence" value="ECO:0007669"/>
    <property type="project" value="UniProtKB-KW"/>
</dbReference>
<dbReference type="InterPro" id="IPR034457">
    <property type="entry name" value="Organic_radical-activating"/>
</dbReference>
<evidence type="ECO:0000259" key="7">
    <source>
        <dbReference type="PROSITE" id="PS51918"/>
    </source>
</evidence>
<dbReference type="SFLD" id="SFLDS00029">
    <property type="entry name" value="Radical_SAM"/>
    <property type="match status" value="1"/>
</dbReference>
<evidence type="ECO:0000256" key="6">
    <source>
        <dbReference type="ARBA" id="ARBA00023014"/>
    </source>
</evidence>
<evidence type="ECO:0000313" key="9">
    <source>
        <dbReference type="Proteomes" id="UP000886750"/>
    </source>
</evidence>
<proteinExistence type="predicted"/>
<keyword evidence="4" id="KW-0479">Metal-binding</keyword>
<evidence type="ECO:0000256" key="2">
    <source>
        <dbReference type="ARBA" id="ARBA00022485"/>
    </source>
</evidence>
<dbReference type="GO" id="GO:0051539">
    <property type="term" value="F:4 iron, 4 sulfur cluster binding"/>
    <property type="evidence" value="ECO:0007669"/>
    <property type="project" value="UniProtKB-KW"/>
</dbReference>
<reference evidence="8" key="1">
    <citation type="journal article" date="2021" name="PeerJ">
        <title>Extensive microbial diversity within the chicken gut microbiome revealed by metagenomics and culture.</title>
        <authorList>
            <person name="Gilroy R."/>
            <person name="Ravi A."/>
            <person name="Getino M."/>
            <person name="Pursley I."/>
            <person name="Horton D.L."/>
            <person name="Alikhan N.F."/>
            <person name="Baker D."/>
            <person name="Gharbi K."/>
            <person name="Hall N."/>
            <person name="Watson M."/>
            <person name="Adriaenssens E.M."/>
            <person name="Foster-Nyarko E."/>
            <person name="Jarju S."/>
            <person name="Secka A."/>
            <person name="Antonio M."/>
            <person name="Oren A."/>
            <person name="Chaudhuri R.R."/>
            <person name="La Ragione R."/>
            <person name="Hildebrand F."/>
            <person name="Pallen M.J."/>
        </authorList>
    </citation>
    <scope>NUCLEOTIDE SEQUENCE</scope>
    <source>
        <strain evidence="8">1345</strain>
    </source>
</reference>
<keyword evidence="6" id="KW-0411">Iron-sulfur</keyword>
<gene>
    <name evidence="8" type="ORF">H9729_06365</name>
</gene>
<dbReference type="AlphaFoldDB" id="A0A9D1ZVM0"/>
<keyword evidence="3" id="KW-0949">S-adenosyl-L-methionine</keyword>
<dbReference type="PANTHER" id="PTHR30352:SF13">
    <property type="entry name" value="GLYCYL-RADICAL ENZYME ACTIVATING ENZYME YJJW-RELATED"/>
    <property type="match status" value="1"/>
</dbReference>
<dbReference type="Pfam" id="PF04055">
    <property type="entry name" value="Radical_SAM"/>
    <property type="match status" value="1"/>
</dbReference>
<evidence type="ECO:0000256" key="1">
    <source>
        <dbReference type="ARBA" id="ARBA00001966"/>
    </source>
</evidence>
<keyword evidence="2" id="KW-0004">4Fe-4S</keyword>
<dbReference type="Gene3D" id="3.20.20.70">
    <property type="entry name" value="Aldolase class I"/>
    <property type="match status" value="1"/>
</dbReference>
<dbReference type="InterPro" id="IPR007197">
    <property type="entry name" value="rSAM"/>
</dbReference>
<comment type="caution">
    <text evidence="8">The sequence shown here is derived from an EMBL/GenBank/DDBJ whole genome shotgun (WGS) entry which is preliminary data.</text>
</comment>
<protein>
    <submittedName>
        <fullName evidence="8">Anaerobic ribonucleoside-triphosphate reductase activating protein</fullName>
    </submittedName>
</protein>
<dbReference type="SFLD" id="SFLDG01094">
    <property type="entry name" value="Uncharacterised_Radical_SAM_Su"/>
    <property type="match status" value="1"/>
</dbReference>
<dbReference type="NCBIfam" id="TIGR02495">
    <property type="entry name" value="NrdG2"/>
    <property type="match status" value="1"/>
</dbReference>
<evidence type="ECO:0000256" key="5">
    <source>
        <dbReference type="ARBA" id="ARBA00023004"/>
    </source>
</evidence>
<dbReference type="InterPro" id="IPR058240">
    <property type="entry name" value="rSAM_sf"/>
</dbReference>
<feature type="domain" description="Radical SAM core" evidence="7">
    <location>
        <begin position="13"/>
        <end position="225"/>
    </location>
</feature>
<dbReference type="Proteomes" id="UP000886750">
    <property type="component" value="Unassembled WGS sequence"/>
</dbReference>
<dbReference type="GO" id="GO:0003824">
    <property type="term" value="F:catalytic activity"/>
    <property type="evidence" value="ECO:0007669"/>
    <property type="project" value="InterPro"/>
</dbReference>
<dbReference type="InterPro" id="IPR012840">
    <property type="entry name" value="NrdG2"/>
</dbReference>
<evidence type="ECO:0000313" key="8">
    <source>
        <dbReference type="EMBL" id="HIY97296.1"/>
    </source>
</evidence>
<keyword evidence="5" id="KW-0408">Iron</keyword>
<name>A0A9D1ZVM0_9FIRM</name>
<evidence type="ECO:0000256" key="4">
    <source>
        <dbReference type="ARBA" id="ARBA00022723"/>
    </source>
</evidence>
<evidence type="ECO:0000256" key="3">
    <source>
        <dbReference type="ARBA" id="ARBA00022691"/>
    </source>
</evidence>
<dbReference type="SUPFAM" id="SSF102114">
    <property type="entry name" value="Radical SAM enzymes"/>
    <property type="match status" value="1"/>
</dbReference>
<reference evidence="8" key="2">
    <citation type="submission" date="2021-04" db="EMBL/GenBank/DDBJ databases">
        <authorList>
            <person name="Gilroy R."/>
        </authorList>
    </citation>
    <scope>NUCLEOTIDE SEQUENCE</scope>
    <source>
        <strain evidence="8">1345</strain>
    </source>
</reference>
<dbReference type="InterPro" id="IPR013785">
    <property type="entry name" value="Aldolase_TIM"/>
</dbReference>
<dbReference type="EMBL" id="DXCQ01000058">
    <property type="protein sequence ID" value="HIY97296.1"/>
    <property type="molecule type" value="Genomic_DNA"/>
</dbReference>
<organism evidence="8 9">
    <name type="scientific">Candidatus Borkfalkia excrementigallinarum</name>
    <dbReference type="NCBI Taxonomy" id="2838506"/>
    <lineage>
        <taxon>Bacteria</taxon>
        <taxon>Bacillati</taxon>
        <taxon>Bacillota</taxon>
        <taxon>Clostridia</taxon>
        <taxon>Christensenellales</taxon>
        <taxon>Christensenellaceae</taxon>
        <taxon>Candidatus Borkfalkia</taxon>
    </lineage>
</organism>
<accession>A0A9D1ZVM0</accession>
<dbReference type="CDD" id="cd01335">
    <property type="entry name" value="Radical_SAM"/>
    <property type="match status" value="1"/>
</dbReference>
<dbReference type="PROSITE" id="PS51918">
    <property type="entry name" value="RADICAL_SAM"/>
    <property type="match status" value="1"/>
</dbReference>